<dbReference type="AlphaFoldDB" id="A0A087ASD9"/>
<evidence type="ECO:0000313" key="2">
    <source>
        <dbReference type="Proteomes" id="UP000029046"/>
    </source>
</evidence>
<proteinExistence type="predicted"/>
<dbReference type="OrthoDB" id="3989267at2"/>
<dbReference type="EMBL" id="JGYX01000001">
    <property type="protein sequence ID" value="KFI61689.1"/>
    <property type="molecule type" value="Genomic_DNA"/>
</dbReference>
<organism evidence="1 2">
    <name type="scientific">Bifidobacterium pullorum subsp. gallinarum</name>
    <dbReference type="NCBI Taxonomy" id="78344"/>
    <lineage>
        <taxon>Bacteria</taxon>
        <taxon>Bacillati</taxon>
        <taxon>Actinomycetota</taxon>
        <taxon>Actinomycetes</taxon>
        <taxon>Bifidobacteriales</taxon>
        <taxon>Bifidobacteriaceae</taxon>
        <taxon>Bifidobacterium</taxon>
    </lineage>
</organism>
<dbReference type="RefSeq" id="WP_033505766.1">
    <property type="nucleotide sequence ID" value="NZ_JGYX01000001.1"/>
</dbReference>
<dbReference type="eggNOG" id="ENOG5031V9H">
    <property type="taxonomic scope" value="Bacteria"/>
</dbReference>
<gene>
    <name evidence="1" type="ORF">BIGA_0210</name>
</gene>
<dbReference type="Proteomes" id="UP000029046">
    <property type="component" value="Unassembled WGS sequence"/>
</dbReference>
<evidence type="ECO:0000313" key="1">
    <source>
        <dbReference type="EMBL" id="KFI61689.1"/>
    </source>
</evidence>
<accession>A0A087ASD9</accession>
<sequence>MTQDTAIEAWVDRFRDDRDNQYVSEQHVQRAAAIIRLIGTSALDRGFAVPPPDDGDLLRLHREDATWAHIVCATDDGVTYFLRVQEVCAPNAPRRPASSVGADPDEPRWLACRVREFIGTGLLQISIRTDGDVACRRSAKDTATSSLEEKIPSAFNEFASAMERRRKDRRERAEWEEAKRRARERYACDRLMADMDHQAEQYLAMARRREFLSALERALERYEGADRVQVARRIALLRERVDAEDPGLHPERIDIAVPEPDDARLAPYMDGWSVDGPYRISSMEARERTRRIESPWPQETGAYVGGMLGAIPDYAGPYGTEAGRYGEPDF</sequence>
<name>A0A087ASD9_9BIFI</name>
<protein>
    <submittedName>
        <fullName evidence="1">Uncharacterized protein</fullName>
    </submittedName>
</protein>
<reference evidence="1 2" key="1">
    <citation type="submission" date="2014-03" db="EMBL/GenBank/DDBJ databases">
        <title>Genomics of Bifidobacteria.</title>
        <authorList>
            <person name="Ventura M."/>
            <person name="Milani C."/>
            <person name="Lugli G.A."/>
        </authorList>
    </citation>
    <scope>NUCLEOTIDE SEQUENCE [LARGE SCALE GENOMIC DNA]</scope>
    <source>
        <strain evidence="1 2">LMG 11586</strain>
    </source>
</reference>
<keyword evidence="2" id="KW-1185">Reference proteome</keyword>
<comment type="caution">
    <text evidence="1">The sequence shown here is derived from an EMBL/GenBank/DDBJ whole genome shotgun (WGS) entry which is preliminary data.</text>
</comment>